<dbReference type="OrthoDB" id="268835at2"/>
<dbReference type="AlphaFoldDB" id="A0A5S3V8H6"/>
<dbReference type="GO" id="GO:0008033">
    <property type="term" value="P:tRNA processing"/>
    <property type="evidence" value="ECO:0007669"/>
    <property type="project" value="UniProtKB-KW"/>
</dbReference>
<evidence type="ECO:0000256" key="4">
    <source>
        <dbReference type="ARBA" id="ARBA00022694"/>
    </source>
</evidence>
<dbReference type="Pfam" id="PF03942">
    <property type="entry name" value="DTW"/>
    <property type="match status" value="1"/>
</dbReference>
<accession>A0A5S3V8H6</accession>
<evidence type="ECO:0000256" key="2">
    <source>
        <dbReference type="ARBA" id="ARBA00022679"/>
    </source>
</evidence>
<evidence type="ECO:0000313" key="9">
    <source>
        <dbReference type="Proteomes" id="UP000307164"/>
    </source>
</evidence>
<evidence type="ECO:0000256" key="3">
    <source>
        <dbReference type="ARBA" id="ARBA00022691"/>
    </source>
</evidence>
<keyword evidence="9" id="KW-1185">Reference proteome</keyword>
<evidence type="ECO:0000313" key="7">
    <source>
        <dbReference type="EMBL" id="TMO67998.1"/>
    </source>
</evidence>
<dbReference type="InterPro" id="IPR005636">
    <property type="entry name" value="DTW"/>
</dbReference>
<dbReference type="GO" id="GO:0016432">
    <property type="term" value="F:tRNA-uridine aminocarboxypropyltransferase activity"/>
    <property type="evidence" value="ECO:0007669"/>
    <property type="project" value="UniProtKB-EC"/>
</dbReference>
<keyword evidence="2" id="KW-0808">Transferase</keyword>
<protein>
    <recommendedName>
        <fullName evidence="1">tRNA-uridine aminocarboxypropyltransferase</fullName>
        <ecNumber evidence="1">2.5.1.25</ecNumber>
    </recommendedName>
</protein>
<reference evidence="9 10" key="2">
    <citation type="submission" date="2019-06" db="EMBL/GenBank/DDBJ databases">
        <title>Co-occurence of chitin degradation, pigmentation and bioactivity in marine Pseudoalteromonas.</title>
        <authorList>
            <person name="Sonnenschein E.C."/>
            <person name="Bech P.K."/>
        </authorList>
    </citation>
    <scope>NUCLEOTIDE SEQUENCE [LARGE SCALE GENOMIC DNA]</scope>
    <source>
        <strain evidence="10">S3790</strain>
        <strain evidence="8 9">S3895</strain>
    </source>
</reference>
<dbReference type="RefSeq" id="WP_138592058.1">
    <property type="nucleotide sequence ID" value="NZ_PNBW01000052.1"/>
</dbReference>
<organism evidence="7 10">
    <name type="scientific">Pseudoalteromonas aurantia</name>
    <dbReference type="NCBI Taxonomy" id="43654"/>
    <lineage>
        <taxon>Bacteria</taxon>
        <taxon>Pseudomonadati</taxon>
        <taxon>Pseudomonadota</taxon>
        <taxon>Gammaproteobacteria</taxon>
        <taxon>Alteromonadales</taxon>
        <taxon>Pseudoalteromonadaceae</taxon>
        <taxon>Pseudoalteromonas</taxon>
    </lineage>
</organism>
<dbReference type="EMBL" id="PNBW01000052">
    <property type="protein sequence ID" value="TMO73927.1"/>
    <property type="molecule type" value="Genomic_DNA"/>
</dbReference>
<dbReference type="EMBL" id="PNBX01000047">
    <property type="protein sequence ID" value="TMO67998.1"/>
    <property type="molecule type" value="Genomic_DNA"/>
</dbReference>
<dbReference type="Proteomes" id="UP000307164">
    <property type="component" value="Unassembled WGS sequence"/>
</dbReference>
<dbReference type="SMART" id="SM01144">
    <property type="entry name" value="DTW"/>
    <property type="match status" value="1"/>
</dbReference>
<gene>
    <name evidence="7" type="ORF">CWC19_11805</name>
    <name evidence="8" type="ORF">CWC20_11895</name>
</gene>
<comment type="caution">
    <text evidence="7">The sequence shown here is derived from an EMBL/GenBank/DDBJ whole genome shotgun (WGS) entry which is preliminary data.</text>
</comment>
<sequence>MKRSLCSNCKYPLTTCVCKYLQEPIKNRTRIIILQHPDETVLAKNTVRLLTLQLSNIEVFVGESQQDFMPLQLQLNLATCALLYPSEHAVTTDTLSNSEHIIETLLVIDGTWKKTNKILALNTWLKTLFAVSFKDIPQNKYTIRKAEQIYSLSTLEAVGLFLTHQEQIDSQPLLSLLDGMIEEQTKFMPEHVKARYQR</sequence>
<reference evidence="7" key="3">
    <citation type="submission" date="2019-09" db="EMBL/GenBank/DDBJ databases">
        <title>Co-occurence of chitin degradation, pigmentation and bioactivity in marine Pseudoalteromonas.</title>
        <authorList>
            <person name="Sonnenschein E.C."/>
            <person name="Bech P.K."/>
        </authorList>
    </citation>
    <scope>NUCLEOTIDE SEQUENCE</scope>
    <source>
        <strain evidence="7">S3790</strain>
    </source>
</reference>
<evidence type="ECO:0000256" key="5">
    <source>
        <dbReference type="ARBA" id="ARBA00034489"/>
    </source>
</evidence>
<keyword evidence="4" id="KW-0819">tRNA processing</keyword>
<reference evidence="7 10" key="1">
    <citation type="submission" date="2018-01" db="EMBL/GenBank/DDBJ databases">
        <authorList>
            <person name="Paulsen S."/>
            <person name="Gram L.K."/>
        </authorList>
    </citation>
    <scope>NUCLEOTIDE SEQUENCE [LARGE SCALE GENOMIC DNA]</scope>
    <source>
        <strain evidence="7 10">S3790</strain>
        <strain evidence="8">S3895</strain>
    </source>
</reference>
<evidence type="ECO:0000259" key="6">
    <source>
        <dbReference type="SMART" id="SM01144"/>
    </source>
</evidence>
<feature type="domain" description="DTW" evidence="6">
    <location>
        <begin position="2"/>
        <end position="189"/>
    </location>
</feature>
<evidence type="ECO:0000256" key="1">
    <source>
        <dbReference type="ARBA" id="ARBA00012386"/>
    </source>
</evidence>
<comment type="similarity">
    <text evidence="5">Belongs to the TDD superfamily. DTWD2 family.</text>
</comment>
<dbReference type="InterPro" id="IPR039262">
    <property type="entry name" value="DTWD2/TAPT"/>
</dbReference>
<dbReference type="PANTHER" id="PTHR21392:SF0">
    <property type="entry name" value="TRNA-URIDINE AMINOCARBOXYPROPYLTRANSFERASE 2"/>
    <property type="match status" value="1"/>
</dbReference>
<proteinExistence type="inferred from homology"/>
<name>A0A5S3V8H6_9GAMM</name>
<dbReference type="EC" id="2.5.1.25" evidence="1"/>
<keyword evidence="3" id="KW-0949">S-adenosyl-L-methionine</keyword>
<dbReference type="PANTHER" id="PTHR21392">
    <property type="entry name" value="TRNA-URIDINE AMINOCARBOXYPROPYLTRANSFERASE 2"/>
    <property type="match status" value="1"/>
</dbReference>
<dbReference type="Proteomes" id="UP000307217">
    <property type="component" value="Unassembled WGS sequence"/>
</dbReference>
<evidence type="ECO:0000313" key="10">
    <source>
        <dbReference type="Proteomes" id="UP000307217"/>
    </source>
</evidence>
<evidence type="ECO:0000313" key="8">
    <source>
        <dbReference type="EMBL" id="TMO73927.1"/>
    </source>
</evidence>